<sequence length="423" mass="46799">MSDIHKAIEAVWKIESTRLIAGIARVTRDIGIAEELAQDALVAALERWPEEGIPEKPAAWLMTAAKRRAIDSLRRGRMLEQKHGEIARELEYQQQRLGEAMDQALDQVIDDDVLRLIFTACHPVLTVEGRIALTLRLIGGLTTAEIARAFLVPEKTMGQRIFRAKRTLAEAHVPFEIPRGDELRRRLESVLSVVYLIFNEGYTATSGDTWMREELCNDALRLGRILASLLPGESEVHGLLALMELQASRTAARKGQNGKAVLLLEQDRSLWDYVQIQRGMAALHSAQELGGGAGSYTLQAAIVACHARARTAADTDWERIVLLYDALLQIRPSPVVGLNRAVAVGMAQGPNAGLAALDALDPDPALTGYHLLPSVRGDLLLKLGRFSEAREEIQRAIAMTENRREQELLSEKLKQIPETKQDA</sequence>
<feature type="domain" description="DUF6596" evidence="3">
    <location>
        <begin position="186"/>
        <end position="286"/>
    </location>
</feature>
<accession>A0A7W8EBU6</accession>
<dbReference type="AlphaFoldDB" id="A0A7W8EBU6"/>
<dbReference type="InterPro" id="IPR014284">
    <property type="entry name" value="RNA_pol_sigma-70_dom"/>
</dbReference>
<dbReference type="InterPro" id="IPR007627">
    <property type="entry name" value="RNA_pol_sigma70_r2"/>
</dbReference>
<dbReference type="GO" id="GO:0006352">
    <property type="term" value="P:DNA-templated transcription initiation"/>
    <property type="evidence" value="ECO:0007669"/>
    <property type="project" value="InterPro"/>
</dbReference>
<proteinExistence type="predicted"/>
<reference evidence="4 5" key="1">
    <citation type="submission" date="2020-08" db="EMBL/GenBank/DDBJ databases">
        <title>Genomic Encyclopedia of Type Strains, Phase IV (KMG-V): Genome sequencing to study the core and pangenomes of soil and plant-associated prokaryotes.</title>
        <authorList>
            <person name="Whitman W."/>
        </authorList>
    </citation>
    <scope>NUCLEOTIDE SEQUENCE [LARGE SCALE GENOMIC DNA]</scope>
    <source>
        <strain evidence="4 5">X5P3</strain>
    </source>
</reference>
<dbReference type="InterPro" id="IPR013325">
    <property type="entry name" value="RNA_pol_sigma_r2"/>
</dbReference>
<evidence type="ECO:0000259" key="1">
    <source>
        <dbReference type="Pfam" id="PF04542"/>
    </source>
</evidence>
<dbReference type="InterPro" id="IPR036388">
    <property type="entry name" value="WH-like_DNA-bd_sf"/>
</dbReference>
<dbReference type="GO" id="GO:0016987">
    <property type="term" value="F:sigma factor activity"/>
    <property type="evidence" value="ECO:0007669"/>
    <property type="project" value="InterPro"/>
</dbReference>
<gene>
    <name evidence="4" type="ORF">HDF15_004314</name>
</gene>
<evidence type="ECO:0000313" key="4">
    <source>
        <dbReference type="EMBL" id="MBB5065944.1"/>
    </source>
</evidence>
<dbReference type="SUPFAM" id="SSF88946">
    <property type="entry name" value="Sigma2 domain of RNA polymerase sigma factors"/>
    <property type="match status" value="1"/>
</dbReference>
<comment type="caution">
    <text evidence="4">The sequence shown here is derived from an EMBL/GenBank/DDBJ whole genome shotgun (WGS) entry which is preliminary data.</text>
</comment>
<dbReference type="SUPFAM" id="SSF88659">
    <property type="entry name" value="Sigma3 and sigma4 domains of RNA polymerase sigma factors"/>
    <property type="match status" value="1"/>
</dbReference>
<dbReference type="Pfam" id="PF08281">
    <property type="entry name" value="Sigma70_r4_2"/>
    <property type="match status" value="1"/>
</dbReference>
<feature type="domain" description="RNA polymerase sigma factor 70 region 4 type 2" evidence="2">
    <location>
        <begin position="118"/>
        <end position="168"/>
    </location>
</feature>
<dbReference type="Pfam" id="PF04542">
    <property type="entry name" value="Sigma70_r2"/>
    <property type="match status" value="1"/>
</dbReference>
<dbReference type="InterPro" id="IPR013249">
    <property type="entry name" value="RNA_pol_sigma70_r4_t2"/>
</dbReference>
<evidence type="ECO:0000259" key="2">
    <source>
        <dbReference type="Pfam" id="PF08281"/>
    </source>
</evidence>
<dbReference type="Gene3D" id="1.10.10.10">
    <property type="entry name" value="Winged helix-like DNA-binding domain superfamily/Winged helix DNA-binding domain"/>
    <property type="match status" value="1"/>
</dbReference>
<dbReference type="InterPro" id="IPR046531">
    <property type="entry name" value="DUF6596"/>
</dbReference>
<dbReference type="Proteomes" id="UP000584867">
    <property type="component" value="Unassembled WGS sequence"/>
</dbReference>
<dbReference type="PANTHER" id="PTHR47756:SF1">
    <property type="entry name" value="BLL0085 PROTEIN"/>
    <property type="match status" value="1"/>
</dbReference>
<dbReference type="NCBIfam" id="TIGR02937">
    <property type="entry name" value="sigma70-ECF"/>
    <property type="match status" value="1"/>
</dbReference>
<evidence type="ECO:0000259" key="3">
    <source>
        <dbReference type="Pfam" id="PF20239"/>
    </source>
</evidence>
<organism evidence="4 5">
    <name type="scientific">Granulicella mallensis</name>
    <dbReference type="NCBI Taxonomy" id="940614"/>
    <lineage>
        <taxon>Bacteria</taxon>
        <taxon>Pseudomonadati</taxon>
        <taxon>Acidobacteriota</taxon>
        <taxon>Terriglobia</taxon>
        <taxon>Terriglobales</taxon>
        <taxon>Acidobacteriaceae</taxon>
        <taxon>Granulicella</taxon>
    </lineage>
</organism>
<dbReference type="Gene3D" id="1.10.1740.10">
    <property type="match status" value="1"/>
</dbReference>
<dbReference type="Pfam" id="PF20239">
    <property type="entry name" value="DUF6596"/>
    <property type="match status" value="1"/>
</dbReference>
<feature type="domain" description="RNA polymerase sigma-70 region 2" evidence="1">
    <location>
        <begin position="19"/>
        <end position="76"/>
    </location>
</feature>
<dbReference type="InterPro" id="IPR013324">
    <property type="entry name" value="RNA_pol_sigma_r3/r4-like"/>
</dbReference>
<evidence type="ECO:0000313" key="5">
    <source>
        <dbReference type="Proteomes" id="UP000584867"/>
    </source>
</evidence>
<protein>
    <submittedName>
        <fullName evidence="4">RNA polymerase sigma factor (Sigma-70 family)</fullName>
    </submittedName>
</protein>
<dbReference type="RefSeq" id="WP_184259067.1">
    <property type="nucleotide sequence ID" value="NZ_JACHIO010000021.1"/>
</dbReference>
<dbReference type="GO" id="GO:0003677">
    <property type="term" value="F:DNA binding"/>
    <property type="evidence" value="ECO:0007669"/>
    <property type="project" value="InterPro"/>
</dbReference>
<name>A0A7W8EBU6_9BACT</name>
<dbReference type="PANTHER" id="PTHR47756">
    <property type="entry name" value="BLL6612 PROTEIN-RELATED"/>
    <property type="match status" value="1"/>
</dbReference>
<dbReference type="EMBL" id="JACHIO010000021">
    <property type="protein sequence ID" value="MBB5065944.1"/>
    <property type="molecule type" value="Genomic_DNA"/>
</dbReference>